<proteinExistence type="predicted"/>
<name>A0ABV1R6T3_9HYPH</name>
<comment type="caution">
    <text evidence="1">The sequence shown here is derived from an EMBL/GenBank/DDBJ whole genome shotgun (WGS) entry which is preliminary data.</text>
</comment>
<evidence type="ECO:0000313" key="2">
    <source>
        <dbReference type="Proteomes" id="UP001432995"/>
    </source>
</evidence>
<dbReference type="Proteomes" id="UP001432995">
    <property type="component" value="Unassembled WGS sequence"/>
</dbReference>
<sequence>MPEKLALSVDQFAGSGSFGRLMRENVTTGEIPFRKAWLQAIVDQVEVSADVIRIVGDKASLQAAITGSSASTVAGCSQFCTEVAHPTRFERVTFAFGGQRYT</sequence>
<evidence type="ECO:0000313" key="1">
    <source>
        <dbReference type="EMBL" id="MER2290549.1"/>
    </source>
</evidence>
<dbReference type="EMBL" id="JBELQD010000025">
    <property type="protein sequence ID" value="MER2290549.1"/>
    <property type="molecule type" value="Genomic_DNA"/>
</dbReference>
<organism evidence="1 2">
    <name type="scientific">Methylobacterium brachiatum</name>
    <dbReference type="NCBI Taxonomy" id="269660"/>
    <lineage>
        <taxon>Bacteria</taxon>
        <taxon>Pseudomonadati</taxon>
        <taxon>Pseudomonadota</taxon>
        <taxon>Alphaproteobacteria</taxon>
        <taxon>Hyphomicrobiales</taxon>
        <taxon>Methylobacteriaceae</taxon>
        <taxon>Methylobacterium</taxon>
    </lineage>
</organism>
<gene>
    <name evidence="1" type="ORF">ABS770_20020</name>
</gene>
<reference evidence="1" key="1">
    <citation type="submission" date="2024-06" db="EMBL/GenBank/DDBJ databases">
        <authorList>
            <person name="Campbell A.G."/>
        </authorList>
    </citation>
    <scope>NUCLEOTIDE SEQUENCE</scope>
    <source>
        <strain evidence="1">EM17</strain>
    </source>
</reference>
<protein>
    <submittedName>
        <fullName evidence="1">Uncharacterized protein</fullName>
    </submittedName>
</protein>
<accession>A0ABV1R6T3</accession>
<keyword evidence="2" id="KW-1185">Reference proteome</keyword>
<dbReference type="RefSeq" id="WP_350379907.1">
    <property type="nucleotide sequence ID" value="NZ_JBELQD010000025.1"/>
</dbReference>